<protein>
    <submittedName>
        <fullName evidence="7">Serine/threonine protein kinase</fullName>
    </submittedName>
</protein>
<evidence type="ECO:0000256" key="5">
    <source>
        <dbReference type="SAM" id="MobiDB-lite"/>
    </source>
</evidence>
<dbReference type="AlphaFoldDB" id="A0A9W8YTC4"/>
<comment type="similarity">
    <text evidence="4">Belongs to the protein kinase superfamily.</text>
</comment>
<feature type="compositionally biased region" description="Basic and acidic residues" evidence="5">
    <location>
        <begin position="311"/>
        <end position="320"/>
    </location>
</feature>
<dbReference type="GO" id="GO:0004674">
    <property type="term" value="F:protein serine/threonine kinase activity"/>
    <property type="evidence" value="ECO:0007669"/>
    <property type="project" value="UniProtKB-KW"/>
</dbReference>
<dbReference type="PROSITE" id="PS00107">
    <property type="entry name" value="PROTEIN_KINASE_ATP"/>
    <property type="match status" value="1"/>
</dbReference>
<evidence type="ECO:0000313" key="7">
    <source>
        <dbReference type="EMBL" id="KAJ4389715.1"/>
    </source>
</evidence>
<dbReference type="PANTHER" id="PTHR24346:SF30">
    <property type="entry name" value="MATERNAL EMBRYONIC LEUCINE ZIPPER KINASE"/>
    <property type="match status" value="1"/>
</dbReference>
<organism evidence="7 8">
    <name type="scientific">Gnomoniopsis smithogilvyi</name>
    <dbReference type="NCBI Taxonomy" id="1191159"/>
    <lineage>
        <taxon>Eukaryota</taxon>
        <taxon>Fungi</taxon>
        <taxon>Dikarya</taxon>
        <taxon>Ascomycota</taxon>
        <taxon>Pezizomycotina</taxon>
        <taxon>Sordariomycetes</taxon>
        <taxon>Sordariomycetidae</taxon>
        <taxon>Diaporthales</taxon>
        <taxon>Gnomoniaceae</taxon>
        <taxon>Gnomoniopsis</taxon>
    </lineage>
</organism>
<name>A0A9W8YTC4_9PEZI</name>
<dbReference type="OrthoDB" id="541276at2759"/>
<dbReference type="InterPro" id="IPR011009">
    <property type="entry name" value="Kinase-like_dom_sf"/>
</dbReference>
<dbReference type="GO" id="GO:0035556">
    <property type="term" value="P:intracellular signal transduction"/>
    <property type="evidence" value="ECO:0007669"/>
    <property type="project" value="TreeGrafter"/>
</dbReference>
<dbReference type="InterPro" id="IPR000719">
    <property type="entry name" value="Prot_kinase_dom"/>
</dbReference>
<gene>
    <name evidence="7" type="primary">SKS1</name>
    <name evidence="7" type="ORF">N0V93_007187</name>
</gene>
<comment type="caution">
    <text evidence="7">The sequence shown here is derived from an EMBL/GenBank/DDBJ whole genome shotgun (WGS) entry which is preliminary data.</text>
</comment>
<dbReference type="Proteomes" id="UP001140453">
    <property type="component" value="Unassembled WGS sequence"/>
</dbReference>
<reference evidence="7" key="1">
    <citation type="submission" date="2022-10" db="EMBL/GenBank/DDBJ databases">
        <title>Tapping the CABI collections for fungal endophytes: first genome assemblies for Collariella, Neodidymelliopsis, Ascochyta clinopodiicola, Didymella pomorum, Didymosphaeria variabile, Neocosmospora piperis and Neocucurbitaria cava.</title>
        <authorList>
            <person name="Hill R."/>
        </authorList>
    </citation>
    <scope>NUCLEOTIDE SEQUENCE</scope>
    <source>
        <strain evidence="7">IMI 355082</strain>
    </source>
</reference>
<dbReference type="EMBL" id="JAPEVB010000004">
    <property type="protein sequence ID" value="KAJ4389715.1"/>
    <property type="molecule type" value="Genomic_DNA"/>
</dbReference>
<keyword evidence="2 3" id="KW-0067">ATP-binding</keyword>
<keyword evidence="1 3" id="KW-0547">Nucleotide-binding</keyword>
<feature type="binding site" evidence="3">
    <location>
        <position position="27"/>
    </location>
    <ligand>
        <name>ATP</name>
        <dbReference type="ChEBI" id="CHEBI:30616"/>
    </ligand>
</feature>
<dbReference type="SUPFAM" id="SSF56112">
    <property type="entry name" value="Protein kinase-like (PK-like)"/>
    <property type="match status" value="1"/>
</dbReference>
<proteinExistence type="inferred from homology"/>
<keyword evidence="7" id="KW-0808">Transferase</keyword>
<evidence type="ECO:0000256" key="4">
    <source>
        <dbReference type="RuleBase" id="RU000304"/>
    </source>
</evidence>
<keyword evidence="8" id="KW-1185">Reference proteome</keyword>
<dbReference type="Pfam" id="PF00069">
    <property type="entry name" value="Pkinase"/>
    <property type="match status" value="1"/>
</dbReference>
<evidence type="ECO:0000313" key="8">
    <source>
        <dbReference type="Proteomes" id="UP001140453"/>
    </source>
</evidence>
<feature type="compositionally biased region" description="Acidic residues" evidence="5">
    <location>
        <begin position="293"/>
        <end position="310"/>
    </location>
</feature>
<sequence length="361" mass="40840">MEILGHGAYGIVYRAIDLLTQRQCAVKTLNRITADGRPQDHRSMEFQAREIRTHWKVQDHPNVVSMEGVVDDPECIYVVLEYCPEGDLFHNITDCEQYVGNDPLAQRVFLQILDAVSHCHSRGIFHRDLKPENILVTDQGNTVKLADFGLAIESATSDDYGCGSTFYMSPECLDHSSQRTSYLCAPNDIWSLGVILVNLTCGRNPWKEACITDSTYRAYLRDPSFLKTILPITDELNNILRKIFDPNPASRITLSQLIKEIRSCRQFTLAAQPVPAPVPVSAPAQVHFFEAEPTIEFESPDSPMSDDDSDYSDRDYHSDDDSSPSLDPGKLLYDDRGRILTGNKKYRLTHQDRTKLPEVQE</sequence>
<dbReference type="CDD" id="cd13993">
    <property type="entry name" value="STKc_Pat1_like"/>
    <property type="match status" value="1"/>
</dbReference>
<keyword evidence="4 7" id="KW-0723">Serine/threonine-protein kinase</keyword>
<evidence type="ECO:0000256" key="1">
    <source>
        <dbReference type="ARBA" id="ARBA00022741"/>
    </source>
</evidence>
<dbReference type="GO" id="GO:0005737">
    <property type="term" value="C:cytoplasm"/>
    <property type="evidence" value="ECO:0007669"/>
    <property type="project" value="TreeGrafter"/>
</dbReference>
<feature type="domain" description="Protein kinase" evidence="6">
    <location>
        <begin position="1"/>
        <end position="268"/>
    </location>
</feature>
<evidence type="ECO:0000259" key="6">
    <source>
        <dbReference type="PROSITE" id="PS50011"/>
    </source>
</evidence>
<dbReference type="PANTHER" id="PTHR24346">
    <property type="entry name" value="MAP/MICROTUBULE AFFINITY-REGULATING KINASE"/>
    <property type="match status" value="1"/>
</dbReference>
<feature type="region of interest" description="Disordered" evidence="5">
    <location>
        <begin position="293"/>
        <end position="334"/>
    </location>
</feature>
<dbReference type="GO" id="GO:0005524">
    <property type="term" value="F:ATP binding"/>
    <property type="evidence" value="ECO:0007669"/>
    <property type="project" value="UniProtKB-UniRule"/>
</dbReference>
<dbReference type="Gene3D" id="1.10.510.10">
    <property type="entry name" value="Transferase(Phosphotransferase) domain 1"/>
    <property type="match status" value="1"/>
</dbReference>
<dbReference type="SMART" id="SM00220">
    <property type="entry name" value="S_TKc"/>
    <property type="match status" value="1"/>
</dbReference>
<dbReference type="PROSITE" id="PS00108">
    <property type="entry name" value="PROTEIN_KINASE_ST"/>
    <property type="match status" value="1"/>
</dbReference>
<dbReference type="PROSITE" id="PS50011">
    <property type="entry name" value="PROTEIN_KINASE_DOM"/>
    <property type="match status" value="1"/>
</dbReference>
<evidence type="ECO:0000256" key="3">
    <source>
        <dbReference type="PROSITE-ProRule" id="PRU10141"/>
    </source>
</evidence>
<dbReference type="InterPro" id="IPR008271">
    <property type="entry name" value="Ser/Thr_kinase_AS"/>
</dbReference>
<evidence type="ECO:0000256" key="2">
    <source>
        <dbReference type="ARBA" id="ARBA00022840"/>
    </source>
</evidence>
<accession>A0A9W8YTC4</accession>
<dbReference type="InterPro" id="IPR017441">
    <property type="entry name" value="Protein_kinase_ATP_BS"/>
</dbReference>
<keyword evidence="7" id="KW-0418">Kinase</keyword>